<dbReference type="Gene3D" id="2.60.110.10">
    <property type="entry name" value="Thaumatin"/>
    <property type="match status" value="1"/>
</dbReference>
<organism evidence="4 5">
    <name type="scientific">Paraburkholderia megapolitana</name>
    <dbReference type="NCBI Taxonomy" id="420953"/>
    <lineage>
        <taxon>Bacteria</taxon>
        <taxon>Pseudomonadati</taxon>
        <taxon>Pseudomonadota</taxon>
        <taxon>Betaproteobacteria</taxon>
        <taxon>Burkholderiales</taxon>
        <taxon>Burkholderiaceae</taxon>
        <taxon>Paraburkholderia</taxon>
    </lineage>
</organism>
<dbReference type="PROSITE" id="PS52005">
    <property type="entry name" value="CBM56"/>
    <property type="match status" value="1"/>
</dbReference>
<accession>A0A1I3EW58</accession>
<evidence type="ECO:0000256" key="1">
    <source>
        <dbReference type="SAM" id="SignalP"/>
    </source>
</evidence>
<dbReference type="InterPro" id="IPR042517">
    <property type="entry name" value="Glyco_hydro_64_N_2"/>
</dbReference>
<dbReference type="InterPro" id="IPR037176">
    <property type="entry name" value="Osmotin/thaumatin-like_sf"/>
</dbReference>
<feature type="signal peptide" evidence="1">
    <location>
        <begin position="1"/>
        <end position="37"/>
    </location>
</feature>
<evidence type="ECO:0000313" key="4">
    <source>
        <dbReference type="EMBL" id="SFI03186.1"/>
    </source>
</evidence>
<keyword evidence="1" id="KW-0732">Signal</keyword>
<gene>
    <name evidence="4" type="ORF">SAMN05192543_1011131</name>
</gene>
<sequence>MRQQQEKLTAGRLARMLSTALVVTAAASVLHATAGLAATPPASSAGSYTIVNSNTVRFNASGGSWVILHYVVGSGSQLNVAMTMSGTSGTYTVPNIPAGSVVNYSFTVGQANGSAYDTAWSQLTMGSSAPASGSFPAAGTTINLVNGTNGTYPDSQVYWTMVGMDPTNNNAYVHVNCSGALVPMSAGDDSEQTKNGIGYANYSIPLSQCKSITIPQITSARLYLSVGSTMYLQAVGSPVTGYTGPNIDNPTDPNIDVTFDFVELDVNSANFFGNTTRVDQFGFPVQLRLQGQGGFDQTVGETETRAALFQEFQAQVPAPFQGLVQSPYRIVAPAHGSFNTGGANGTYLDSYIQSVWNQYTSQSLTFTDAQGTFTGHVVNGQFQFTDGQGTYYINAKPTTAEVLLGNGVLNDASNAAPGVPTAKQLQIQAQLCAALNRHVAENSALWATSGNFYATQPTNSYSQFWHAHAINNLTYGFPYDDVNGFSSSLVGTNPTIATITVGW</sequence>
<dbReference type="PANTHER" id="PTHR38165">
    <property type="match status" value="1"/>
</dbReference>
<dbReference type="Proteomes" id="UP000199548">
    <property type="component" value="Unassembled WGS sequence"/>
</dbReference>
<dbReference type="PROSITE" id="PS52006">
    <property type="entry name" value="GH64"/>
    <property type="match status" value="1"/>
</dbReference>
<feature type="domain" description="GH64" evidence="3">
    <location>
        <begin position="137"/>
        <end position="503"/>
    </location>
</feature>
<evidence type="ECO:0000259" key="3">
    <source>
        <dbReference type="PROSITE" id="PS52006"/>
    </source>
</evidence>
<dbReference type="Gene3D" id="3.30.920.50">
    <property type="entry name" value="Beta-1,3-glucanase, C-terminal domain"/>
    <property type="match status" value="1"/>
</dbReference>
<feature type="domain" description="CBM56" evidence="2">
    <location>
        <begin position="36"/>
        <end position="125"/>
    </location>
</feature>
<dbReference type="InterPro" id="IPR032477">
    <property type="entry name" value="Glyco_hydro_64"/>
</dbReference>
<dbReference type="GO" id="GO:0030246">
    <property type="term" value="F:carbohydrate binding"/>
    <property type="evidence" value="ECO:0007669"/>
    <property type="project" value="UniProtKB-UniRule"/>
</dbReference>
<keyword evidence="5" id="KW-1185">Reference proteome</keyword>
<dbReference type="EMBL" id="FOQU01000001">
    <property type="protein sequence ID" value="SFI03186.1"/>
    <property type="molecule type" value="Genomic_DNA"/>
</dbReference>
<reference evidence="4 5" key="1">
    <citation type="submission" date="2016-10" db="EMBL/GenBank/DDBJ databases">
        <authorList>
            <person name="de Groot N.N."/>
        </authorList>
    </citation>
    <scope>NUCLEOTIDE SEQUENCE [LARGE SCALE GENOMIC DNA]</scope>
    <source>
        <strain evidence="4 5">LMG 23650</strain>
    </source>
</reference>
<feature type="chain" id="PRO_5011600968" evidence="1">
    <location>
        <begin position="38"/>
        <end position="503"/>
    </location>
</feature>
<dbReference type="CDD" id="cd09214">
    <property type="entry name" value="GH64-like"/>
    <property type="match status" value="1"/>
</dbReference>
<dbReference type="Pfam" id="PF22184">
    <property type="entry name" value="CBM_56"/>
    <property type="match status" value="1"/>
</dbReference>
<dbReference type="PANTHER" id="PTHR38165:SF1">
    <property type="entry name" value="GLUCANASE B"/>
    <property type="match status" value="1"/>
</dbReference>
<name>A0A1I3EW58_9BURK</name>
<protein>
    <submittedName>
        <fullName evidence="4">Beta-1,3-glucanase</fullName>
    </submittedName>
</protein>
<dbReference type="Pfam" id="PF16483">
    <property type="entry name" value="Glyco_hydro_64"/>
    <property type="match status" value="1"/>
</dbReference>
<evidence type="ECO:0000313" key="5">
    <source>
        <dbReference type="Proteomes" id="UP000199548"/>
    </source>
</evidence>
<evidence type="ECO:0000259" key="2">
    <source>
        <dbReference type="PROSITE" id="PS52005"/>
    </source>
</evidence>
<dbReference type="AlphaFoldDB" id="A0A1I3EW58"/>
<dbReference type="STRING" id="420953.SAMN05192543_1011131"/>
<dbReference type="InterPro" id="IPR047569">
    <property type="entry name" value="CBM56"/>
</dbReference>
<proteinExistence type="predicted"/>
<dbReference type="InterPro" id="IPR037398">
    <property type="entry name" value="Glyco_hydro_64_fam"/>
</dbReference>